<dbReference type="EMBL" id="RXHU01000135">
    <property type="protein sequence ID" value="RTE01397.1"/>
    <property type="molecule type" value="Genomic_DNA"/>
</dbReference>
<evidence type="ECO:0000259" key="5">
    <source>
        <dbReference type="Pfam" id="PF09375"/>
    </source>
</evidence>
<dbReference type="InterPro" id="IPR050894">
    <property type="entry name" value="EfeM/EfeO_iron_uptake"/>
</dbReference>
<evidence type="ECO:0000313" key="6">
    <source>
        <dbReference type="EMBL" id="RTE01397.1"/>
    </source>
</evidence>
<sequence>MKKQLTVILVAAATTLALAGCGKSEPTEVAKVPFKEGAATMIASVDSLKTQLDASKVKEAKKLSDALEEQWASFEDEVKPKYPELYFKVEKFLAPLEAGLKEDKLDFPTLTVLNTNLKAALTELSTSFTENKGAVNKDVIEATPALKEAAAAYNQYVQDQGKQLVTLLDQLNTAVKSGDLQKAQEAYGASRMPYERIEPIIETFADLDGVMDARVDDFKNEKDPNFTGYHRIEYLLFVKKNVKDAEPFAARLLEDGKKMQQSIAGTTIAPTDFIAGVGELMEEAQSSKITGEEERWSGATVPVIRANVEGAQAIYDLVKGELKKKDPALDEKINKGLTDVIAAMNSLSPAGPTWNDFSKIEQAKQVELKNKLEALAEPLVKMPGTLSK</sequence>
<feature type="chain" id="PRO_5038917638" evidence="4">
    <location>
        <begin position="20"/>
        <end position="388"/>
    </location>
</feature>
<evidence type="ECO:0000256" key="3">
    <source>
        <dbReference type="ARBA" id="ARBA00022729"/>
    </source>
</evidence>
<dbReference type="GO" id="GO:0030313">
    <property type="term" value="C:cell envelope"/>
    <property type="evidence" value="ECO:0007669"/>
    <property type="project" value="UniProtKB-SubCell"/>
</dbReference>
<comment type="subcellular location">
    <subcellularLocation>
        <location evidence="1">Cell envelope</location>
    </subcellularLocation>
</comment>
<evidence type="ECO:0000256" key="1">
    <source>
        <dbReference type="ARBA" id="ARBA00004196"/>
    </source>
</evidence>
<name>A0A430J451_9BACL</name>
<dbReference type="PROSITE" id="PS51257">
    <property type="entry name" value="PROKAR_LIPOPROTEIN"/>
    <property type="match status" value="1"/>
</dbReference>
<keyword evidence="3 4" id="KW-0732">Signal</keyword>
<evidence type="ECO:0000313" key="7">
    <source>
        <dbReference type="Proteomes" id="UP000276128"/>
    </source>
</evidence>
<keyword evidence="7" id="KW-1185">Reference proteome</keyword>
<dbReference type="CDD" id="cd14656">
    <property type="entry name" value="Imelysin-like_EfeO"/>
    <property type="match status" value="1"/>
</dbReference>
<dbReference type="PANTHER" id="PTHR39192:SF1">
    <property type="entry name" value="IRON UPTAKE SYSTEM COMPONENT EFEO"/>
    <property type="match status" value="1"/>
</dbReference>
<dbReference type="AlphaFoldDB" id="A0A430J451"/>
<dbReference type="Proteomes" id="UP000276128">
    <property type="component" value="Unassembled WGS sequence"/>
</dbReference>
<dbReference type="InterPro" id="IPR018976">
    <property type="entry name" value="Imelysin-like"/>
</dbReference>
<dbReference type="PANTHER" id="PTHR39192">
    <property type="entry name" value="IRON UPTAKE SYSTEM COMPONENT EFEO"/>
    <property type="match status" value="1"/>
</dbReference>
<dbReference type="OrthoDB" id="7348379at2"/>
<comment type="similarity">
    <text evidence="2">Belongs to the EfeM/EfeO family.</text>
</comment>
<evidence type="ECO:0000256" key="2">
    <source>
        <dbReference type="ARBA" id="ARBA00005989"/>
    </source>
</evidence>
<dbReference type="InterPro" id="IPR034981">
    <property type="entry name" value="Imelysin-like_EfeO/Algp7"/>
</dbReference>
<gene>
    <name evidence="6" type="ORF">EJQ19_30850</name>
</gene>
<dbReference type="InterPro" id="IPR038352">
    <property type="entry name" value="Imelysin_sf"/>
</dbReference>
<comment type="caution">
    <text evidence="6">The sequence shown here is derived from an EMBL/GenBank/DDBJ whole genome shotgun (WGS) entry which is preliminary data.</text>
</comment>
<feature type="signal peptide" evidence="4">
    <location>
        <begin position="1"/>
        <end position="19"/>
    </location>
</feature>
<protein>
    <submittedName>
        <fullName evidence="6">EfeM/EfeO family lipoprotein</fullName>
    </submittedName>
</protein>
<organism evidence="6 7">
    <name type="scientific">Paenibacillus whitsoniae</name>
    <dbReference type="NCBI Taxonomy" id="2496558"/>
    <lineage>
        <taxon>Bacteria</taxon>
        <taxon>Bacillati</taxon>
        <taxon>Bacillota</taxon>
        <taxon>Bacilli</taxon>
        <taxon>Bacillales</taxon>
        <taxon>Paenibacillaceae</taxon>
        <taxon>Paenibacillus</taxon>
    </lineage>
</organism>
<proteinExistence type="inferred from homology"/>
<reference evidence="6 7" key="1">
    <citation type="submission" date="2018-12" db="EMBL/GenBank/DDBJ databases">
        <title>Bacillus ochoae sp. nov., Paenibacillus whitsoniae sp. nov., Paenibacillus spiritus sp. nov. Isolated from the Mars Exploration Rover during spacecraft assembly.</title>
        <authorList>
            <person name="Seuylemezian A."/>
            <person name="Vaishampayan P."/>
        </authorList>
    </citation>
    <scope>NUCLEOTIDE SEQUENCE [LARGE SCALE GENOMIC DNA]</scope>
    <source>
        <strain evidence="6 7">MER 54</strain>
    </source>
</reference>
<dbReference type="RefSeq" id="WP_126145044.1">
    <property type="nucleotide sequence ID" value="NZ_RXHU01000135.1"/>
</dbReference>
<feature type="domain" description="Imelysin-like" evidence="5">
    <location>
        <begin position="149"/>
        <end position="379"/>
    </location>
</feature>
<keyword evidence="6" id="KW-0449">Lipoprotein</keyword>
<dbReference type="Gene3D" id="1.20.1420.20">
    <property type="entry name" value="M75 peptidase, HXXE motif"/>
    <property type="match status" value="1"/>
</dbReference>
<accession>A0A430J451</accession>
<dbReference type="Pfam" id="PF09375">
    <property type="entry name" value="Peptidase_M75"/>
    <property type="match status" value="1"/>
</dbReference>
<evidence type="ECO:0000256" key="4">
    <source>
        <dbReference type="SAM" id="SignalP"/>
    </source>
</evidence>